<accession>A0A9D1LHB0</accession>
<evidence type="ECO:0000259" key="8">
    <source>
        <dbReference type="Pfam" id="PF02308"/>
    </source>
</evidence>
<evidence type="ECO:0000313" key="10">
    <source>
        <dbReference type="Proteomes" id="UP000824076"/>
    </source>
</evidence>
<dbReference type="Pfam" id="PF02308">
    <property type="entry name" value="MgtC"/>
    <property type="match status" value="1"/>
</dbReference>
<gene>
    <name evidence="9" type="ORF">IAD18_03620</name>
</gene>
<dbReference type="EMBL" id="DVMS01000103">
    <property type="protein sequence ID" value="HIU38741.1"/>
    <property type="molecule type" value="Genomic_DNA"/>
</dbReference>
<comment type="subcellular location">
    <subcellularLocation>
        <location evidence="1">Cell membrane</location>
        <topology evidence="1">Multi-pass membrane protein</topology>
    </subcellularLocation>
</comment>
<dbReference type="PRINTS" id="PR01837">
    <property type="entry name" value="MGTCSAPBPROT"/>
</dbReference>
<name>A0A9D1LHB0_9BACT</name>
<dbReference type="PANTHER" id="PTHR33778:SF1">
    <property type="entry name" value="MAGNESIUM TRANSPORTER YHID-RELATED"/>
    <property type="match status" value="1"/>
</dbReference>
<organism evidence="9 10">
    <name type="scientific">Candidatus Limisoma intestinavium</name>
    <dbReference type="NCBI Taxonomy" id="2840856"/>
    <lineage>
        <taxon>Bacteria</taxon>
        <taxon>Pseudomonadati</taxon>
        <taxon>Bacteroidota</taxon>
        <taxon>Bacteroidia</taxon>
        <taxon>Bacteroidales</taxon>
        <taxon>Candidatus Limisoma</taxon>
    </lineage>
</organism>
<proteinExistence type="inferred from homology"/>
<dbReference type="GO" id="GO:0005886">
    <property type="term" value="C:plasma membrane"/>
    <property type="evidence" value="ECO:0007669"/>
    <property type="project" value="UniProtKB-SubCell"/>
</dbReference>
<dbReference type="PANTHER" id="PTHR33778">
    <property type="entry name" value="PROTEIN MGTC"/>
    <property type="match status" value="1"/>
</dbReference>
<feature type="transmembrane region" description="Helical" evidence="7">
    <location>
        <begin position="55"/>
        <end position="74"/>
    </location>
</feature>
<keyword evidence="4 7" id="KW-0812">Transmembrane</keyword>
<keyword evidence="5 7" id="KW-1133">Transmembrane helix</keyword>
<dbReference type="AlphaFoldDB" id="A0A9D1LHB0"/>
<evidence type="ECO:0000256" key="2">
    <source>
        <dbReference type="ARBA" id="ARBA00009298"/>
    </source>
</evidence>
<dbReference type="Proteomes" id="UP000824076">
    <property type="component" value="Unassembled WGS sequence"/>
</dbReference>
<sequence>MAATPFSEIFDYADSMIGSADVNWLNSVVKLALSALLGSVIGYERKSKGQNAGVCTFSLISAGATLAMILSIYIPQEYLGLKNGDPGRIAAQVITGIGFLGAGTIIHMKGSIKGLTTAAGIWMMAMIGMAVGAGLYLIGIVSTILMLVIFIYFAGYEQHVNIGWKNKMIKLECDGLDFDSKQIAAIFFNQKIRIVDTFMKQDFASSATIVSYIVQMKADTDLLLLFKELNKIANVKAATLDSDFSI</sequence>
<evidence type="ECO:0000256" key="1">
    <source>
        <dbReference type="ARBA" id="ARBA00004651"/>
    </source>
</evidence>
<feature type="transmembrane region" description="Helical" evidence="7">
    <location>
        <begin position="89"/>
        <end position="108"/>
    </location>
</feature>
<evidence type="ECO:0000313" key="9">
    <source>
        <dbReference type="EMBL" id="HIU38741.1"/>
    </source>
</evidence>
<evidence type="ECO:0000256" key="6">
    <source>
        <dbReference type="ARBA" id="ARBA00023136"/>
    </source>
</evidence>
<protein>
    <submittedName>
        <fullName evidence="9">MgtC/SapB family protein</fullName>
    </submittedName>
</protein>
<evidence type="ECO:0000256" key="3">
    <source>
        <dbReference type="ARBA" id="ARBA00022475"/>
    </source>
</evidence>
<evidence type="ECO:0000256" key="5">
    <source>
        <dbReference type="ARBA" id="ARBA00022989"/>
    </source>
</evidence>
<evidence type="ECO:0000256" key="7">
    <source>
        <dbReference type="SAM" id="Phobius"/>
    </source>
</evidence>
<dbReference type="InterPro" id="IPR049177">
    <property type="entry name" value="MgtC_SapB_SrpB_YhiD_N"/>
</dbReference>
<feature type="transmembrane region" description="Helical" evidence="7">
    <location>
        <begin position="120"/>
        <end position="153"/>
    </location>
</feature>
<dbReference type="InterPro" id="IPR003416">
    <property type="entry name" value="MgtC/SapB/SrpB/YhiD_fam"/>
</dbReference>
<evidence type="ECO:0000256" key="4">
    <source>
        <dbReference type="ARBA" id="ARBA00022692"/>
    </source>
</evidence>
<feature type="domain" description="MgtC/SapB/SrpB/YhiD N-terminal" evidence="8">
    <location>
        <begin position="31"/>
        <end position="154"/>
    </location>
</feature>
<reference evidence="9" key="1">
    <citation type="submission" date="2020-10" db="EMBL/GenBank/DDBJ databases">
        <authorList>
            <person name="Gilroy R."/>
        </authorList>
    </citation>
    <scope>NUCLEOTIDE SEQUENCE</scope>
    <source>
        <strain evidence="9">17073</strain>
    </source>
</reference>
<comment type="caution">
    <text evidence="9">The sequence shown here is derived from an EMBL/GenBank/DDBJ whole genome shotgun (WGS) entry which is preliminary data.</text>
</comment>
<reference evidence="9" key="2">
    <citation type="journal article" date="2021" name="PeerJ">
        <title>Extensive microbial diversity within the chicken gut microbiome revealed by metagenomics and culture.</title>
        <authorList>
            <person name="Gilroy R."/>
            <person name="Ravi A."/>
            <person name="Getino M."/>
            <person name="Pursley I."/>
            <person name="Horton D.L."/>
            <person name="Alikhan N.F."/>
            <person name="Baker D."/>
            <person name="Gharbi K."/>
            <person name="Hall N."/>
            <person name="Watson M."/>
            <person name="Adriaenssens E.M."/>
            <person name="Foster-Nyarko E."/>
            <person name="Jarju S."/>
            <person name="Secka A."/>
            <person name="Antonio M."/>
            <person name="Oren A."/>
            <person name="Chaudhuri R.R."/>
            <person name="La Ragione R."/>
            <person name="Hildebrand F."/>
            <person name="Pallen M.J."/>
        </authorList>
    </citation>
    <scope>NUCLEOTIDE SEQUENCE</scope>
    <source>
        <strain evidence="9">17073</strain>
    </source>
</reference>
<keyword evidence="3" id="KW-1003">Cell membrane</keyword>
<keyword evidence="6 7" id="KW-0472">Membrane</keyword>
<comment type="similarity">
    <text evidence="2">Belongs to the MgtC/SapB family.</text>
</comment>